<gene>
    <name evidence="4" type="ORF">C8U37_10675</name>
</gene>
<feature type="binding site" evidence="2">
    <location>
        <begin position="201"/>
        <end position="208"/>
    </location>
    <ligand>
        <name>ATP</name>
        <dbReference type="ChEBI" id="CHEBI:30616"/>
    </ligand>
</feature>
<dbReference type="Pfam" id="PF02661">
    <property type="entry name" value="Fic"/>
    <property type="match status" value="1"/>
</dbReference>
<evidence type="ECO:0000259" key="3">
    <source>
        <dbReference type="PROSITE" id="PS51459"/>
    </source>
</evidence>
<dbReference type="OrthoDB" id="9813719at2"/>
<dbReference type="InterPro" id="IPR036597">
    <property type="entry name" value="Fido-like_dom_sf"/>
</dbReference>
<dbReference type="Proteomes" id="UP000244161">
    <property type="component" value="Unassembled WGS sequence"/>
</dbReference>
<evidence type="ECO:0000313" key="5">
    <source>
        <dbReference type="Proteomes" id="UP000244161"/>
    </source>
</evidence>
<dbReference type="GO" id="GO:0005524">
    <property type="term" value="F:ATP binding"/>
    <property type="evidence" value="ECO:0007669"/>
    <property type="project" value="UniProtKB-KW"/>
</dbReference>
<dbReference type="EMBL" id="QAOM01000006">
    <property type="protein sequence ID" value="PTQ84947.1"/>
    <property type="molecule type" value="Genomic_DNA"/>
</dbReference>
<dbReference type="Gene3D" id="1.10.3290.10">
    <property type="entry name" value="Fido-like domain"/>
    <property type="match status" value="1"/>
</dbReference>
<evidence type="ECO:0000256" key="2">
    <source>
        <dbReference type="PIRSR" id="PIRSR640198-2"/>
    </source>
</evidence>
<dbReference type="PANTHER" id="PTHR13504:SF38">
    <property type="entry name" value="FIDO DOMAIN-CONTAINING PROTEIN"/>
    <property type="match status" value="1"/>
</dbReference>
<proteinExistence type="predicted"/>
<dbReference type="PROSITE" id="PS51459">
    <property type="entry name" value="FIDO"/>
    <property type="match status" value="1"/>
</dbReference>
<protein>
    <submittedName>
        <fullName evidence="4">Fic family protein</fullName>
    </submittedName>
</protein>
<dbReference type="RefSeq" id="WP_108032210.1">
    <property type="nucleotide sequence ID" value="NZ_QAOM01000006.1"/>
</dbReference>
<sequence length="357" mass="41198">MRKFDYSIIPEELMNHEIMNLISAIHEYKGKQELFIEAKSDVLESMLEIAKIQSTGASNRIEGIYTSDERLDALVKEKAEPRNRSEREIAGYREVLGLIHESYDYIVPRASVILQLHRDLYHFSPLAHGGNFKGSDNVITETDASGQKKIRFQPMSAFETPDGIDRLTDTFIEAINTEKYDPLLLIPMFILDFLCIHPFSDGNGRMSRLLTLLLLYRSGYIVGKYVSIEMIIEKTKETYYEVLQDSSTGWSEDKNTYFPFVKYYLEVILSASKEFSARVELMQNRSLPKPERIRLLFDNTLQKLSKRMILEKCPDISKSTVEITLASLLKEGYIIKMGAGKNTSYIRNMEYTNKEKE</sequence>
<dbReference type="PANTHER" id="PTHR13504">
    <property type="entry name" value="FIDO DOMAIN-CONTAINING PROTEIN DDB_G0283145"/>
    <property type="match status" value="1"/>
</dbReference>
<keyword evidence="5" id="KW-1185">Reference proteome</keyword>
<dbReference type="InterPro" id="IPR003812">
    <property type="entry name" value="Fido"/>
</dbReference>
<feature type="binding site" evidence="2">
    <location>
        <begin position="239"/>
        <end position="240"/>
    </location>
    <ligand>
        <name>ATP</name>
        <dbReference type="ChEBI" id="CHEBI:30616"/>
    </ligand>
</feature>
<keyword evidence="2" id="KW-0067">ATP-binding</keyword>
<evidence type="ECO:0000256" key="1">
    <source>
        <dbReference type="PIRSR" id="PIRSR640198-1"/>
    </source>
</evidence>
<dbReference type="SUPFAM" id="SSF140931">
    <property type="entry name" value="Fic-like"/>
    <property type="match status" value="1"/>
</dbReference>
<evidence type="ECO:0000313" key="4">
    <source>
        <dbReference type="EMBL" id="PTQ84947.1"/>
    </source>
</evidence>
<dbReference type="AlphaFoldDB" id="A0A2T5IM81"/>
<name>A0A2T5IM81_9LACT</name>
<accession>A0A2T5IM81</accession>
<reference evidence="4 5" key="1">
    <citation type="submission" date="2018-04" db="EMBL/GenBank/DDBJ databases">
        <title>Genomic Encyclopedia of Archaeal and Bacterial Type Strains, Phase II (KMG-II): from individual species to whole genera.</title>
        <authorList>
            <person name="Goeker M."/>
        </authorList>
    </citation>
    <scope>NUCLEOTIDE SEQUENCE [LARGE SCALE GENOMIC DNA]</scope>
    <source>
        <strain evidence="4 5">DSM 18806</strain>
    </source>
</reference>
<keyword evidence="2" id="KW-0547">Nucleotide-binding</keyword>
<organism evidence="4 5">
    <name type="scientific">Trichococcus patagoniensis</name>
    <dbReference type="NCBI Taxonomy" id="382641"/>
    <lineage>
        <taxon>Bacteria</taxon>
        <taxon>Bacillati</taxon>
        <taxon>Bacillota</taxon>
        <taxon>Bacilli</taxon>
        <taxon>Lactobacillales</taxon>
        <taxon>Carnobacteriaceae</taxon>
        <taxon>Trichococcus</taxon>
    </lineage>
</organism>
<feature type="active site" evidence="1">
    <location>
        <position position="197"/>
    </location>
</feature>
<dbReference type="InterPro" id="IPR040198">
    <property type="entry name" value="Fido_containing"/>
</dbReference>
<feature type="domain" description="Fido" evidence="3">
    <location>
        <begin position="108"/>
        <end position="266"/>
    </location>
</feature>
<comment type="caution">
    <text evidence="4">The sequence shown here is derived from an EMBL/GenBank/DDBJ whole genome shotgun (WGS) entry which is preliminary data.</text>
</comment>